<evidence type="ECO:0000313" key="3">
    <source>
        <dbReference type="EMBL" id="MBA9056397.1"/>
    </source>
</evidence>
<dbReference type="SUPFAM" id="SSF50998">
    <property type="entry name" value="Quinoprotein alcohol dehydrogenase-like"/>
    <property type="match status" value="1"/>
</dbReference>
<dbReference type="Pfam" id="PF13360">
    <property type="entry name" value="PQQ_2"/>
    <property type="match status" value="1"/>
</dbReference>
<dbReference type="EMBL" id="JACJIJ010000002">
    <property type="protein sequence ID" value="MBA9056397.1"/>
    <property type="molecule type" value="Genomic_DNA"/>
</dbReference>
<sequence>MSFGPPPSMYTQSALAADQTRSRRRRRLFLVLAAVVAFVLCLGGSLIWYHSAGRTGARDAKAMKQAPDDIRETVEKAPVSPEGRLVTEHFTAVPSSKPVYAPGTWATGKVVARAVADWIEGYKIGTDYDKTAWKLRLDGHVCAVSRDVTADGRTAVVVQPPPAGGSGKAANSDKEGVCDEVVMVDLNTGKRLWQRKMPSADFAFVTNTGIALTRGVVAVAWGQGSVAYDMDSGKRLWNTTLATSQCHDSGFAGGRALLALVLCGESTDARYRVEKLDPRTGKVIWRYSVSNGIQAVYLPSADPPVLAVEAGDTVVTDLLTLDPETGRRRATISMRGYDTKCGQESYPGPFFGVLDKCDGMVVGRDRAFVMSKENLDDDKPADSITAFDLAKGTKAEKFEGRPLQTVVPVRMNGDDLIIYRDSSSSVQPAAVVDWNPRTDKETPYLLFSLPTDEEYELSDPEQSDILYEQGHAFLANRMLERDEDSPKDPVLSLIGVGTAGLKH</sequence>
<keyword evidence="1" id="KW-1133">Transmembrane helix</keyword>
<dbReference type="InterPro" id="IPR011047">
    <property type="entry name" value="Quinoprotein_ADH-like_sf"/>
</dbReference>
<dbReference type="RefSeq" id="WP_182776876.1">
    <property type="nucleotide sequence ID" value="NZ_BAAAHW010000046.1"/>
</dbReference>
<accession>A0A7W3RNP0</accession>
<organism evidence="3 4">
    <name type="scientific">Streptomyces murinus</name>
    <dbReference type="NCBI Taxonomy" id="33900"/>
    <lineage>
        <taxon>Bacteria</taxon>
        <taxon>Bacillati</taxon>
        <taxon>Actinomycetota</taxon>
        <taxon>Actinomycetes</taxon>
        <taxon>Kitasatosporales</taxon>
        <taxon>Streptomycetaceae</taxon>
        <taxon>Streptomyces</taxon>
    </lineage>
</organism>
<dbReference type="InterPro" id="IPR015943">
    <property type="entry name" value="WD40/YVTN_repeat-like_dom_sf"/>
</dbReference>
<evidence type="ECO:0000256" key="1">
    <source>
        <dbReference type="SAM" id="Phobius"/>
    </source>
</evidence>
<evidence type="ECO:0000259" key="2">
    <source>
        <dbReference type="Pfam" id="PF13360"/>
    </source>
</evidence>
<comment type="caution">
    <text evidence="3">The sequence shown here is derived from an EMBL/GenBank/DDBJ whole genome shotgun (WGS) entry which is preliminary data.</text>
</comment>
<keyword evidence="4" id="KW-1185">Reference proteome</keyword>
<gene>
    <name evidence="3" type="ORF">HDA42_005575</name>
</gene>
<feature type="transmembrane region" description="Helical" evidence="1">
    <location>
        <begin position="28"/>
        <end position="49"/>
    </location>
</feature>
<dbReference type="PANTHER" id="PTHR34512">
    <property type="entry name" value="CELL SURFACE PROTEIN"/>
    <property type="match status" value="1"/>
</dbReference>
<name>A0A7W3RNP0_STRMR</name>
<dbReference type="AlphaFoldDB" id="A0A7W3RNP0"/>
<reference evidence="3 4" key="1">
    <citation type="submission" date="2020-08" db="EMBL/GenBank/DDBJ databases">
        <title>Sequencing the genomes of 1000 actinobacteria strains.</title>
        <authorList>
            <person name="Klenk H.-P."/>
        </authorList>
    </citation>
    <scope>NUCLEOTIDE SEQUENCE [LARGE SCALE GENOMIC DNA]</scope>
    <source>
        <strain evidence="3 4">DSM 41827</strain>
    </source>
</reference>
<dbReference type="Proteomes" id="UP000577386">
    <property type="component" value="Unassembled WGS sequence"/>
</dbReference>
<keyword evidence="1" id="KW-0472">Membrane</keyword>
<dbReference type="GeneID" id="93976864"/>
<proteinExistence type="predicted"/>
<evidence type="ECO:0000313" key="4">
    <source>
        <dbReference type="Proteomes" id="UP000577386"/>
    </source>
</evidence>
<dbReference type="InterPro" id="IPR002372">
    <property type="entry name" value="PQQ_rpt_dom"/>
</dbReference>
<dbReference type="PANTHER" id="PTHR34512:SF30">
    <property type="entry name" value="OUTER MEMBRANE PROTEIN ASSEMBLY FACTOR BAMB"/>
    <property type="match status" value="1"/>
</dbReference>
<dbReference type="Gene3D" id="2.40.10.480">
    <property type="match status" value="1"/>
</dbReference>
<protein>
    <submittedName>
        <fullName evidence="3">Outer membrane protein assembly factor BamB</fullName>
    </submittedName>
</protein>
<dbReference type="Gene3D" id="2.130.10.10">
    <property type="entry name" value="YVTN repeat-like/Quinoprotein amine dehydrogenase"/>
    <property type="match status" value="1"/>
</dbReference>
<keyword evidence="1" id="KW-0812">Transmembrane</keyword>
<feature type="domain" description="Pyrrolo-quinoline quinone repeat" evidence="2">
    <location>
        <begin position="180"/>
        <end position="334"/>
    </location>
</feature>